<keyword evidence="2" id="KW-0378">Hydrolase</keyword>
<dbReference type="InterPro" id="IPR036691">
    <property type="entry name" value="Endo/exonu/phosph_ase_sf"/>
</dbReference>
<accession>A0AAW7XJC1</accession>
<evidence type="ECO:0000313" key="3">
    <source>
        <dbReference type="EMBL" id="MDP2524274.1"/>
    </source>
</evidence>
<dbReference type="NCBIfam" id="NF003842">
    <property type="entry name" value="PRK05421.1-4"/>
    <property type="match status" value="1"/>
</dbReference>
<organism evidence="2 4">
    <name type="scientific">Neptunomonas phycophila</name>
    <dbReference type="NCBI Taxonomy" id="1572645"/>
    <lineage>
        <taxon>Bacteria</taxon>
        <taxon>Pseudomonadati</taxon>
        <taxon>Pseudomonadota</taxon>
        <taxon>Gammaproteobacteria</taxon>
        <taxon>Oceanospirillales</taxon>
        <taxon>Oceanospirillaceae</taxon>
        <taxon>Neptunomonas</taxon>
    </lineage>
</organism>
<evidence type="ECO:0000313" key="4">
    <source>
        <dbReference type="Proteomes" id="UP001169862"/>
    </source>
</evidence>
<proteinExistence type="predicted"/>
<reference evidence="2" key="1">
    <citation type="submission" date="2023-07" db="EMBL/GenBank/DDBJ databases">
        <title>Genome content predicts the carbon catabolic preferences of heterotrophic bacteria.</title>
        <authorList>
            <person name="Gralka M."/>
        </authorList>
    </citation>
    <scope>NUCLEOTIDE SEQUENCE</scope>
    <source>
        <strain evidence="3">5G01</strain>
        <strain evidence="2">I2M16</strain>
    </source>
</reference>
<dbReference type="EMBL" id="JAUOPG010000003">
    <property type="protein sequence ID" value="MDO6453053.1"/>
    <property type="molecule type" value="Genomic_DNA"/>
</dbReference>
<comment type="caution">
    <text evidence="2">The sequence shown here is derived from an EMBL/GenBank/DDBJ whole genome shotgun (WGS) entry which is preliminary data.</text>
</comment>
<keyword evidence="5" id="KW-1185">Reference proteome</keyword>
<dbReference type="EMBL" id="JAUYVO010000017">
    <property type="protein sequence ID" value="MDP2524274.1"/>
    <property type="molecule type" value="Genomic_DNA"/>
</dbReference>
<protein>
    <submittedName>
        <fullName evidence="2">Endonuclease/exonuclease/phosphatase family protein</fullName>
    </submittedName>
</protein>
<keyword evidence="2" id="KW-0255">Endonuclease</keyword>
<dbReference type="Pfam" id="PF03372">
    <property type="entry name" value="Exo_endo_phos"/>
    <property type="match status" value="1"/>
</dbReference>
<evidence type="ECO:0000313" key="5">
    <source>
        <dbReference type="Proteomes" id="UP001177341"/>
    </source>
</evidence>
<dbReference type="AlphaFoldDB" id="A0AAW7XJC1"/>
<keyword evidence="2" id="KW-0540">Nuclease</keyword>
<dbReference type="NCBIfam" id="NF003840">
    <property type="entry name" value="PRK05421.1-2"/>
    <property type="match status" value="1"/>
</dbReference>
<evidence type="ECO:0000259" key="1">
    <source>
        <dbReference type="Pfam" id="PF03372"/>
    </source>
</evidence>
<dbReference type="Proteomes" id="UP001177341">
    <property type="component" value="Unassembled WGS sequence"/>
</dbReference>
<dbReference type="RefSeq" id="WP_075179665.1">
    <property type="nucleotide sequence ID" value="NZ_JAHHDZ010000008.1"/>
</dbReference>
<name>A0AAW7XJC1_9GAMM</name>
<gene>
    <name evidence="2" type="ORF">Q4490_05710</name>
    <name evidence="3" type="ORF">Q8W30_17025</name>
</gene>
<sequence length="248" mass="28305">MLKPRPPTSDQYTRLRHQNDLCPTRLTLLSWNVAKLSGKPVFRSVIGGLLEQTPINLVLLQEARTFQKEEFDLHGYSWSMSPNIQTRKELFGVMSAFNVRCDQSTPFISQRQELMLATHKSALVTHHPVKGGGDLLVVNVHAINFVFNQYFYEEMASISQLIAHHKGPLIIAGDFNTWNLKRINHLRALMTRLGLREVEFTDKQHIKCFLSHPLDYVFYRGLRVEQASAIDVAISDHNPVLATLSIDT</sequence>
<dbReference type="SUPFAM" id="SSF56219">
    <property type="entry name" value="DNase I-like"/>
    <property type="match status" value="1"/>
</dbReference>
<dbReference type="Proteomes" id="UP001169862">
    <property type="component" value="Unassembled WGS sequence"/>
</dbReference>
<dbReference type="Gene3D" id="3.60.10.10">
    <property type="entry name" value="Endonuclease/exonuclease/phosphatase"/>
    <property type="match status" value="1"/>
</dbReference>
<dbReference type="InterPro" id="IPR005135">
    <property type="entry name" value="Endo/exonuclease/phosphatase"/>
</dbReference>
<feature type="domain" description="Endonuclease/exonuclease/phosphatase" evidence="1">
    <location>
        <begin position="29"/>
        <end position="237"/>
    </location>
</feature>
<dbReference type="GO" id="GO:0004519">
    <property type="term" value="F:endonuclease activity"/>
    <property type="evidence" value="ECO:0007669"/>
    <property type="project" value="UniProtKB-KW"/>
</dbReference>
<evidence type="ECO:0000313" key="2">
    <source>
        <dbReference type="EMBL" id="MDO6453053.1"/>
    </source>
</evidence>